<dbReference type="Pfam" id="PF03989">
    <property type="entry name" value="DNA_gyraseA_C"/>
    <property type="match status" value="3"/>
</dbReference>
<protein>
    <recommendedName>
        <fullName evidence="3">DNA topoisomerase (ATP-hydrolyzing)</fullName>
        <ecNumber evidence="3">5.6.2.2</ecNumber>
    </recommendedName>
</protein>
<proteinExistence type="inferred from homology"/>
<feature type="active site" description="O-(5'-phospho-DNA)-tyrosine intermediate" evidence="7">
    <location>
        <position position="137"/>
    </location>
</feature>
<dbReference type="Gene3D" id="1.10.268.10">
    <property type="entry name" value="Topoisomerase, domain 3"/>
    <property type="match status" value="1"/>
</dbReference>
<gene>
    <name evidence="10" type="ORF">JX360_12170</name>
</gene>
<keyword evidence="8" id="KW-0175">Coiled coil</keyword>
<dbReference type="Gene3D" id="3.90.199.10">
    <property type="entry name" value="Topoisomerase II, domain 5"/>
    <property type="match status" value="1"/>
</dbReference>
<feature type="coiled-coil region" evidence="8">
    <location>
        <begin position="457"/>
        <end position="498"/>
    </location>
</feature>
<dbReference type="InterPro" id="IPR035516">
    <property type="entry name" value="Gyrase/topoIV_suA_C"/>
</dbReference>
<dbReference type="EC" id="5.6.2.2" evidence="3"/>
<evidence type="ECO:0000256" key="3">
    <source>
        <dbReference type="ARBA" id="ARBA00012895"/>
    </source>
</evidence>
<sequence>MTQQLTLDGLGSSSNGGSRLGRVIATDLQGEMQRSYLEYAMSVIVGRALPDVRDGLKPVHRRILYAMHELGLTPERPYRKCARVVGDVLGKYHPHGDQAVYDALVRMVQEFSSRYPLVAGHGNFGSVDDDPAAAMRYTECRLAQVSHTALLDQVGEDIVEFMPNFDGSQVEPTVLPARLPILLLNGSSGIAVGMATNIPPHNLGELVDGLLALIDNPELEAEQLLQWIPGPDFPTGGQIVDSQGIREAYLTGRGSILMRGVAQFEEIQPGKGRHRRPAIIITEFPYQVNKAAWIEKVAELVNQDRITGIADLRDESDRTGIRVVVELKREANPQAVLQQLYKLTPLQSNFGAILLALVNGEPQQLSLKGILQHFLDFREVTLGRIFRAELQRVQRKAEEVEAMLLALADLDRVIELLRQAPDGSTAKGQLQTHLGCTPEQADTILAMPLRRLTGLERERLQQEQAELRSRIEELQGLLDDRRKLLNYLKKELRQLKKTHADPRRTQILSASELEAEVAQIPTGEEGEDSTFLLQFTRKGYVRRIPLPSRRSRTNPAQRELGEDRLLSLESVTLGQEILVLTAPGRAFTVPIEGIPLSTGQSRGVPLLTLLPAPEPIIATFTLDPNSVDAALVLLSRQGRIKRVALADFVGLTQRGSTALKLKEDDELGWAAIHDPRQSSDTVILATSGGRLLRLPLDEEQIPLMGRMAMGNPALRLGRKEQIVGMTLLPPEGILILASQSGHLKRLALSEIPTMDRGRVGVQAFKFASKTDALVGLVGLAPDPNRPGQPQVDLFTESERIHSFLPEEIPLQNRAGGGSPLLKSERATGLHVFWPQWLPE</sequence>
<dbReference type="SMART" id="SM00434">
    <property type="entry name" value="TOP4c"/>
    <property type="match status" value="1"/>
</dbReference>
<dbReference type="InterPro" id="IPR002205">
    <property type="entry name" value="Topo_IIA_dom_A"/>
</dbReference>
<feature type="domain" description="Topo IIA-type catalytic" evidence="9">
    <location>
        <begin position="49"/>
        <end position="520"/>
    </location>
</feature>
<reference evidence="10" key="1">
    <citation type="submission" date="2021-02" db="EMBL/GenBank/DDBJ databases">
        <title>The CRISPR/cas machinery reduction and long-range gene transfer in the hot spring cyanobacterium Synechococcus.</title>
        <authorList>
            <person name="Dvorak P."/>
            <person name="Jahodarova E."/>
            <person name="Hasler P."/>
            <person name="Poulickova A."/>
        </authorList>
    </citation>
    <scope>NUCLEOTIDE SEQUENCE</scope>
    <source>
        <strain evidence="10">Rupite</strain>
    </source>
</reference>
<comment type="catalytic activity">
    <reaction evidence="1 7">
        <text>ATP-dependent breakage, passage and rejoining of double-stranded DNA.</text>
        <dbReference type="EC" id="5.6.2.2"/>
    </reaction>
</comment>
<evidence type="ECO:0000256" key="1">
    <source>
        <dbReference type="ARBA" id="ARBA00000185"/>
    </source>
</evidence>
<evidence type="ECO:0000256" key="4">
    <source>
        <dbReference type="ARBA" id="ARBA00023029"/>
    </source>
</evidence>
<dbReference type="InterPro" id="IPR013757">
    <property type="entry name" value="Topo_IIA_A_a_sf"/>
</dbReference>
<dbReference type="Gene3D" id="3.30.1360.40">
    <property type="match status" value="1"/>
</dbReference>
<dbReference type="PANTHER" id="PTHR43493">
    <property type="entry name" value="DNA GYRASE/TOPOISOMERASE SUBUNIT A"/>
    <property type="match status" value="1"/>
</dbReference>
<evidence type="ECO:0000259" key="9">
    <source>
        <dbReference type="PROSITE" id="PS52040"/>
    </source>
</evidence>
<dbReference type="InterPro" id="IPR050220">
    <property type="entry name" value="Type_II_DNA_Topoisomerases"/>
</dbReference>
<organism evidence="10 11">
    <name type="scientific">Thermostichus vulcanus str. 'Rupite'</name>
    <dbReference type="NCBI Taxonomy" id="2813851"/>
    <lineage>
        <taxon>Bacteria</taxon>
        <taxon>Bacillati</taxon>
        <taxon>Cyanobacteriota</taxon>
        <taxon>Cyanophyceae</taxon>
        <taxon>Thermostichales</taxon>
        <taxon>Thermostichaceae</taxon>
        <taxon>Thermostichus</taxon>
    </lineage>
</organism>
<dbReference type="PROSITE" id="PS52040">
    <property type="entry name" value="TOPO_IIA"/>
    <property type="match status" value="1"/>
</dbReference>
<dbReference type="InterPro" id="IPR013760">
    <property type="entry name" value="Topo_IIA-like_dom_sf"/>
</dbReference>
<evidence type="ECO:0000256" key="6">
    <source>
        <dbReference type="ARBA" id="ARBA00023235"/>
    </source>
</evidence>
<dbReference type="Proteomes" id="UP000830835">
    <property type="component" value="Unassembled WGS sequence"/>
</dbReference>
<evidence type="ECO:0000256" key="5">
    <source>
        <dbReference type="ARBA" id="ARBA00023125"/>
    </source>
</evidence>
<dbReference type="NCBIfam" id="NF004044">
    <property type="entry name" value="PRK05561.1"/>
    <property type="match status" value="1"/>
</dbReference>
<accession>A0ABT0CCY2</accession>
<dbReference type="SUPFAM" id="SSF101904">
    <property type="entry name" value="GyrA/ParC C-terminal domain-like"/>
    <property type="match status" value="1"/>
</dbReference>
<dbReference type="InterPro" id="IPR013758">
    <property type="entry name" value="Topo_IIA_A/C_ab"/>
</dbReference>
<keyword evidence="5 7" id="KW-0238">DNA-binding</keyword>
<keyword evidence="11" id="KW-1185">Reference proteome</keyword>
<dbReference type="CDD" id="cd00187">
    <property type="entry name" value="TOP4c"/>
    <property type="match status" value="1"/>
</dbReference>
<evidence type="ECO:0000313" key="11">
    <source>
        <dbReference type="Proteomes" id="UP000830835"/>
    </source>
</evidence>
<keyword evidence="4 7" id="KW-0799">Topoisomerase</keyword>
<dbReference type="Pfam" id="PF00521">
    <property type="entry name" value="DNA_topoisoIV"/>
    <property type="match status" value="1"/>
</dbReference>
<name>A0ABT0CCY2_THEVL</name>
<dbReference type="RefSeq" id="WP_244351284.1">
    <property type="nucleotide sequence ID" value="NZ_JAFIRA010000033.1"/>
</dbReference>
<evidence type="ECO:0000256" key="2">
    <source>
        <dbReference type="ARBA" id="ARBA00008263"/>
    </source>
</evidence>
<dbReference type="SUPFAM" id="SSF56719">
    <property type="entry name" value="Type II DNA topoisomerase"/>
    <property type="match status" value="1"/>
</dbReference>
<evidence type="ECO:0000313" key="10">
    <source>
        <dbReference type="EMBL" id="MCJ2543652.1"/>
    </source>
</evidence>
<comment type="similarity">
    <text evidence="2">Belongs to the type II topoisomerase GyrA/ParC subunit family.</text>
</comment>
<dbReference type="InterPro" id="IPR006691">
    <property type="entry name" value="GyrA/parC_rep"/>
</dbReference>
<dbReference type="PANTHER" id="PTHR43493:SF5">
    <property type="entry name" value="DNA GYRASE SUBUNIT A, CHLOROPLASTIC_MITOCHONDRIAL"/>
    <property type="match status" value="1"/>
</dbReference>
<evidence type="ECO:0000256" key="8">
    <source>
        <dbReference type="SAM" id="Coils"/>
    </source>
</evidence>
<evidence type="ECO:0000256" key="7">
    <source>
        <dbReference type="PROSITE-ProRule" id="PRU01384"/>
    </source>
</evidence>
<dbReference type="EMBL" id="JAFIRA010000033">
    <property type="protein sequence ID" value="MCJ2543652.1"/>
    <property type="molecule type" value="Genomic_DNA"/>
</dbReference>
<dbReference type="Gene3D" id="2.120.10.90">
    <property type="entry name" value="DNA gyrase/topoisomerase IV, subunit A, C-terminal"/>
    <property type="match status" value="1"/>
</dbReference>
<comment type="caution">
    <text evidence="10">The sequence shown here is derived from an EMBL/GenBank/DDBJ whole genome shotgun (WGS) entry which is preliminary data.</text>
</comment>
<keyword evidence="6 7" id="KW-0413">Isomerase</keyword>